<organism evidence="2 3">
    <name type="scientific">Methylorubrum extorquens (strain ATCC 14718 / DSM 1338 / JCM 2805 / NCIMB 9133 / AM1)</name>
    <name type="common">Methylobacterium extorquens</name>
    <dbReference type="NCBI Taxonomy" id="272630"/>
    <lineage>
        <taxon>Bacteria</taxon>
        <taxon>Pseudomonadati</taxon>
        <taxon>Pseudomonadota</taxon>
        <taxon>Alphaproteobacteria</taxon>
        <taxon>Hyphomicrobiales</taxon>
        <taxon>Methylobacteriaceae</taxon>
        <taxon>Methylorubrum</taxon>
    </lineage>
</organism>
<gene>
    <name evidence="2" type="ordered locus">MexAM1_META1p4373</name>
</gene>
<dbReference type="Proteomes" id="UP000009081">
    <property type="component" value="Chromosome"/>
</dbReference>
<accession>C5B2X6</accession>
<dbReference type="HOGENOM" id="CLU_1359077_0_0_5"/>
<protein>
    <submittedName>
        <fullName evidence="2">Uncharacterized protein</fullName>
    </submittedName>
</protein>
<feature type="region of interest" description="Disordered" evidence="1">
    <location>
        <begin position="119"/>
        <end position="139"/>
    </location>
</feature>
<feature type="compositionally biased region" description="Low complexity" evidence="1">
    <location>
        <begin position="119"/>
        <end position="136"/>
    </location>
</feature>
<evidence type="ECO:0000256" key="1">
    <source>
        <dbReference type="SAM" id="MobiDB-lite"/>
    </source>
</evidence>
<dbReference type="eggNOG" id="ENOG5030ZJK">
    <property type="taxonomic scope" value="Bacteria"/>
</dbReference>
<reference evidence="2 3" key="1">
    <citation type="journal article" date="2009" name="PLoS ONE">
        <title>Methylobacterium genome sequences: a reference blueprint to investigate microbial metabolism of C1 compounds from natural and industrial sources.</title>
        <authorList>
            <person name="Vuilleumier S."/>
            <person name="Chistoserdova L."/>
            <person name="Lee M.-C."/>
            <person name="Bringel F."/>
            <person name="Lajus A."/>
            <person name="Zhou Y."/>
            <person name="Gourion B."/>
            <person name="Barbe V."/>
            <person name="Chang J."/>
            <person name="Cruveiller S."/>
            <person name="Dossat C."/>
            <person name="Gillett W."/>
            <person name="Gruffaz C."/>
            <person name="Haugen E."/>
            <person name="Hourcade E."/>
            <person name="Levy R."/>
            <person name="Mangenot S."/>
            <person name="Muller E."/>
            <person name="Nadalig T."/>
            <person name="Pagni M."/>
            <person name="Penny C."/>
            <person name="Peyraud R."/>
            <person name="Robinson D.G."/>
            <person name="Roche D."/>
            <person name="Rouy Z."/>
            <person name="Saenampechek C."/>
            <person name="Salvignol G."/>
            <person name="Vallenet D."/>
            <person name="Wu Z."/>
            <person name="Marx C.J."/>
            <person name="Vorholt J.A."/>
            <person name="Olson M.V."/>
            <person name="Kaul R."/>
            <person name="Weissenbach J."/>
            <person name="Medigue C."/>
            <person name="Lidstrom M.E."/>
        </authorList>
    </citation>
    <scope>NUCLEOTIDE SEQUENCE [LARGE SCALE GENOMIC DNA]</scope>
    <source>
        <strain evidence="3">ATCC 14718 / DSM 1338 / JCM 2805 / NCIMB 9133 / AM1</strain>
    </source>
</reference>
<keyword evidence="3" id="KW-1185">Reference proteome</keyword>
<dbReference type="KEGG" id="mea:Mex_1p4373"/>
<sequence length="201" mass="20715">MPGFFAWGGSPRMDAAVKVLLTIPADPVRPGSPRCGNRRPQPPWRDPRIRMTTGMTSGCTARGAARRKASARPGRLALLGAAVYGMALCGFPCGPISAARAEEPLYLRIRANPDARLAGTSTSGTAASGPAAAATARESVWERSDRRARIAIASVCTGCLPARSDPIAVRPSPVAEAATADMPSPLSSPSPSPFAPTAGDP</sequence>
<evidence type="ECO:0000313" key="2">
    <source>
        <dbReference type="EMBL" id="ACS42006.1"/>
    </source>
</evidence>
<dbReference type="STRING" id="272630.MexAM1_META1p4373"/>
<dbReference type="EMBL" id="CP001510">
    <property type="protein sequence ID" value="ACS42006.1"/>
    <property type="molecule type" value="Genomic_DNA"/>
</dbReference>
<evidence type="ECO:0000313" key="3">
    <source>
        <dbReference type="Proteomes" id="UP000009081"/>
    </source>
</evidence>
<feature type="region of interest" description="Disordered" evidence="1">
    <location>
        <begin position="30"/>
        <end position="56"/>
    </location>
</feature>
<proteinExistence type="predicted"/>
<dbReference type="AlphaFoldDB" id="C5B2X6"/>
<name>C5B2X6_METEA</name>
<feature type="region of interest" description="Disordered" evidence="1">
    <location>
        <begin position="171"/>
        <end position="201"/>
    </location>
</feature>